<dbReference type="GO" id="GO:0046653">
    <property type="term" value="P:tetrahydrofolate metabolic process"/>
    <property type="evidence" value="ECO:0007669"/>
    <property type="project" value="TreeGrafter"/>
</dbReference>
<proteinExistence type="inferred from homology"/>
<evidence type="ECO:0000256" key="1">
    <source>
        <dbReference type="ARBA" id="ARBA00010854"/>
    </source>
</evidence>
<dbReference type="Pfam" id="PF02607">
    <property type="entry name" value="B12-binding_2"/>
    <property type="match status" value="1"/>
</dbReference>
<dbReference type="InterPro" id="IPR050554">
    <property type="entry name" value="Met_Synthase/Corrinoid"/>
</dbReference>
<dbReference type="InterPro" id="IPR036594">
    <property type="entry name" value="Meth_synthase_dom"/>
</dbReference>
<organism evidence="6">
    <name type="scientific">Bellilinea caldifistulae</name>
    <dbReference type="NCBI Taxonomy" id="360411"/>
    <lineage>
        <taxon>Bacteria</taxon>
        <taxon>Bacillati</taxon>
        <taxon>Chloroflexota</taxon>
        <taxon>Anaerolineae</taxon>
        <taxon>Anaerolineales</taxon>
        <taxon>Anaerolineaceae</taxon>
        <taxon>Bellilinea</taxon>
    </lineage>
</organism>
<dbReference type="PANTHER" id="PTHR45833">
    <property type="entry name" value="METHIONINE SYNTHASE"/>
    <property type="match status" value="1"/>
</dbReference>
<dbReference type="FunFam" id="3.40.50.280:FF:000003">
    <property type="entry name" value="Dimethylamine methyltransferase corrinoid protein"/>
    <property type="match status" value="1"/>
</dbReference>
<evidence type="ECO:0000256" key="2">
    <source>
        <dbReference type="ARBA" id="ARBA00022723"/>
    </source>
</evidence>
<dbReference type="GO" id="GO:0031419">
    <property type="term" value="F:cobalamin binding"/>
    <property type="evidence" value="ECO:0007669"/>
    <property type="project" value="InterPro"/>
</dbReference>
<evidence type="ECO:0000256" key="3">
    <source>
        <dbReference type="ARBA" id="ARBA00023285"/>
    </source>
</evidence>
<dbReference type="InterPro" id="IPR036724">
    <property type="entry name" value="Cobalamin-bd_sf"/>
</dbReference>
<evidence type="ECO:0000259" key="4">
    <source>
        <dbReference type="PROSITE" id="PS51332"/>
    </source>
</evidence>
<dbReference type="Pfam" id="PF02310">
    <property type="entry name" value="B12-binding"/>
    <property type="match status" value="1"/>
</dbReference>
<dbReference type="SMART" id="SM01018">
    <property type="entry name" value="B12-binding_2"/>
    <property type="match status" value="1"/>
</dbReference>
<protein>
    <submittedName>
        <fullName evidence="6">Cobalamin-binding protein</fullName>
    </submittedName>
</protein>
<dbReference type="PANTHER" id="PTHR45833:SF1">
    <property type="entry name" value="METHIONINE SYNTHASE"/>
    <property type="match status" value="1"/>
</dbReference>
<dbReference type="EMBL" id="DSXR01000115">
    <property type="protein sequence ID" value="HGS88140.1"/>
    <property type="molecule type" value="Genomic_DNA"/>
</dbReference>
<reference evidence="6" key="1">
    <citation type="journal article" date="2020" name="mSystems">
        <title>Genome- and Community-Level Interaction Insights into Carbon Utilization and Element Cycling Functions of Hydrothermarchaeota in Hydrothermal Sediment.</title>
        <authorList>
            <person name="Zhou Z."/>
            <person name="Liu Y."/>
            <person name="Xu W."/>
            <person name="Pan J."/>
            <person name="Luo Z.H."/>
            <person name="Li M."/>
        </authorList>
    </citation>
    <scope>NUCLEOTIDE SEQUENCE [LARGE SCALE GENOMIC DNA]</scope>
    <source>
        <strain evidence="6">SpSt-556</strain>
    </source>
</reference>
<evidence type="ECO:0000259" key="5">
    <source>
        <dbReference type="PROSITE" id="PS51337"/>
    </source>
</evidence>
<sequence>MQSLLSSIYQAILEGDQLAAREAVQRALEQDVEAEIILKQAMMPAMEQVGLLFEEGEYFVPEMLVAARAMQSGLSLLKPKLVQADVTPTGKVVAGTVKGDLHDIGKNLVCMMLEGAAFEIIDLGTDVPPERFVEAVRSSGAQLVALSALLTTTMPNMKNTIEALQQAGLRGQVKVMVGGAPVTETFARQIGADGYAPDASRAVMLAKSLMGIC</sequence>
<dbReference type="PROSITE" id="PS51332">
    <property type="entry name" value="B12_BINDING"/>
    <property type="match status" value="1"/>
</dbReference>
<dbReference type="SUPFAM" id="SSF47644">
    <property type="entry name" value="Methionine synthase domain"/>
    <property type="match status" value="1"/>
</dbReference>
<dbReference type="Gene3D" id="1.10.1240.10">
    <property type="entry name" value="Methionine synthase domain"/>
    <property type="match status" value="1"/>
</dbReference>
<feature type="domain" description="B12-binding N-terminal" evidence="5">
    <location>
        <begin position="1"/>
        <end position="89"/>
    </location>
</feature>
<keyword evidence="2" id="KW-0479">Metal-binding</keyword>
<name>A0A7C4L0Z1_9CHLR</name>
<dbReference type="AlphaFoldDB" id="A0A7C4L0Z1"/>
<accession>A0A7C4L0Z1</accession>
<dbReference type="InterPro" id="IPR003759">
    <property type="entry name" value="Cbl-bd_cap"/>
</dbReference>
<dbReference type="Gene3D" id="3.40.50.280">
    <property type="entry name" value="Cobalamin-binding domain"/>
    <property type="match status" value="1"/>
</dbReference>
<keyword evidence="3" id="KW-0170">Cobalt</keyword>
<dbReference type="GO" id="GO:0046872">
    <property type="term" value="F:metal ion binding"/>
    <property type="evidence" value="ECO:0007669"/>
    <property type="project" value="UniProtKB-KW"/>
</dbReference>
<dbReference type="GO" id="GO:0050667">
    <property type="term" value="P:homocysteine metabolic process"/>
    <property type="evidence" value="ECO:0007669"/>
    <property type="project" value="TreeGrafter"/>
</dbReference>
<feature type="domain" description="B12-binding" evidence="4">
    <location>
        <begin position="89"/>
        <end position="213"/>
    </location>
</feature>
<dbReference type="InterPro" id="IPR006158">
    <property type="entry name" value="Cobalamin-bd"/>
</dbReference>
<comment type="similarity">
    <text evidence="1">Belongs to the methylamine corrinoid protein family.</text>
</comment>
<dbReference type="CDD" id="cd02070">
    <property type="entry name" value="corrinoid_protein_B12-BD"/>
    <property type="match status" value="1"/>
</dbReference>
<dbReference type="SUPFAM" id="SSF52242">
    <property type="entry name" value="Cobalamin (vitamin B12)-binding domain"/>
    <property type="match status" value="1"/>
</dbReference>
<comment type="caution">
    <text evidence="6">The sequence shown here is derived from an EMBL/GenBank/DDBJ whole genome shotgun (WGS) entry which is preliminary data.</text>
</comment>
<dbReference type="GO" id="GO:0008705">
    <property type="term" value="F:methionine synthase activity"/>
    <property type="evidence" value="ECO:0007669"/>
    <property type="project" value="TreeGrafter"/>
</dbReference>
<dbReference type="PROSITE" id="PS51337">
    <property type="entry name" value="B12_BINDING_NTER"/>
    <property type="match status" value="1"/>
</dbReference>
<evidence type="ECO:0000313" key="6">
    <source>
        <dbReference type="EMBL" id="HGS88140.1"/>
    </source>
</evidence>
<dbReference type="GO" id="GO:0005829">
    <property type="term" value="C:cytosol"/>
    <property type="evidence" value="ECO:0007669"/>
    <property type="project" value="TreeGrafter"/>
</dbReference>
<gene>
    <name evidence="6" type="ORF">ENT17_11055</name>
</gene>